<accession>A0ABW2RXR9</accession>
<comment type="caution">
    <text evidence="1">The sequence shown here is derived from an EMBL/GenBank/DDBJ whole genome shotgun (WGS) entry which is preliminary data.</text>
</comment>
<evidence type="ECO:0000313" key="1">
    <source>
        <dbReference type="EMBL" id="MFC7448663.1"/>
    </source>
</evidence>
<dbReference type="Proteomes" id="UP001596484">
    <property type="component" value="Unassembled WGS sequence"/>
</dbReference>
<protein>
    <submittedName>
        <fullName evidence="1">Uncharacterized protein</fullName>
    </submittedName>
</protein>
<name>A0ABW2RXR9_9NOCA</name>
<dbReference type="RefSeq" id="WP_378404965.1">
    <property type="nucleotide sequence ID" value="NZ_JBHTCS010000014.1"/>
</dbReference>
<organism evidence="1 2">
    <name type="scientific">Rhodococcus daqingensis</name>
    <dbReference type="NCBI Taxonomy" id="2479363"/>
    <lineage>
        <taxon>Bacteria</taxon>
        <taxon>Bacillati</taxon>
        <taxon>Actinomycetota</taxon>
        <taxon>Actinomycetes</taxon>
        <taxon>Mycobacteriales</taxon>
        <taxon>Nocardiaceae</taxon>
        <taxon>Rhodococcus</taxon>
    </lineage>
</organism>
<sequence>MITNPLQEGEAMSTIAPTNDNVDFVHHVAEIPTDGGELDIEAQVCRNADTSVSRLVVVGGRGIELDQIPALIEALFAAYAIAAPGGPRTPGDAGDIVRDVSVALSARATSAHVACSYLLQQEAA</sequence>
<reference evidence="2" key="1">
    <citation type="journal article" date="2019" name="Int. J. Syst. Evol. Microbiol.">
        <title>The Global Catalogue of Microorganisms (GCM) 10K type strain sequencing project: providing services to taxonomists for standard genome sequencing and annotation.</title>
        <authorList>
            <consortium name="The Broad Institute Genomics Platform"/>
            <consortium name="The Broad Institute Genome Sequencing Center for Infectious Disease"/>
            <person name="Wu L."/>
            <person name="Ma J."/>
        </authorList>
    </citation>
    <scope>NUCLEOTIDE SEQUENCE [LARGE SCALE GENOMIC DNA]</scope>
    <source>
        <strain evidence="2">ICMP 19430</strain>
    </source>
</reference>
<gene>
    <name evidence="1" type="ORF">ACFQS9_12265</name>
</gene>
<evidence type="ECO:0000313" key="2">
    <source>
        <dbReference type="Proteomes" id="UP001596484"/>
    </source>
</evidence>
<dbReference type="EMBL" id="JBHTCS010000014">
    <property type="protein sequence ID" value="MFC7448663.1"/>
    <property type="molecule type" value="Genomic_DNA"/>
</dbReference>
<keyword evidence="2" id="KW-1185">Reference proteome</keyword>
<proteinExistence type="predicted"/>